<evidence type="ECO:0000313" key="2">
    <source>
        <dbReference type="EMBL" id="KZT63184.1"/>
    </source>
</evidence>
<feature type="domain" description="F-box" evidence="1">
    <location>
        <begin position="16"/>
        <end position="52"/>
    </location>
</feature>
<name>A0A165KIK5_9APHY</name>
<accession>A0A165KIK5</accession>
<proteinExistence type="predicted"/>
<gene>
    <name evidence="2" type="ORF">DAEQUDRAFT_815793</name>
</gene>
<dbReference type="AlphaFoldDB" id="A0A165KIK5"/>
<reference evidence="2 3" key="1">
    <citation type="journal article" date="2016" name="Mol. Biol. Evol.">
        <title>Comparative Genomics of Early-Diverging Mushroom-Forming Fungi Provides Insights into the Origins of Lignocellulose Decay Capabilities.</title>
        <authorList>
            <person name="Nagy L.G."/>
            <person name="Riley R."/>
            <person name="Tritt A."/>
            <person name="Adam C."/>
            <person name="Daum C."/>
            <person name="Floudas D."/>
            <person name="Sun H."/>
            <person name="Yadav J.S."/>
            <person name="Pangilinan J."/>
            <person name="Larsson K.H."/>
            <person name="Matsuura K."/>
            <person name="Barry K."/>
            <person name="Labutti K."/>
            <person name="Kuo R."/>
            <person name="Ohm R.A."/>
            <person name="Bhattacharya S.S."/>
            <person name="Shirouzu T."/>
            <person name="Yoshinaga Y."/>
            <person name="Martin F.M."/>
            <person name="Grigoriev I.V."/>
            <person name="Hibbett D.S."/>
        </authorList>
    </citation>
    <scope>NUCLEOTIDE SEQUENCE [LARGE SCALE GENOMIC DNA]</scope>
    <source>
        <strain evidence="2 3">L-15889</strain>
    </source>
</reference>
<sequence>MPRSYFAVVLLRSPALPIEVIERVIDHLQGYSETLLNCALTHRSLYRHAKMVLYMGTIRVTSRKAYNALVRLRFTADGQTFLARTEGLTLRSTYGWENDGNPNYLIGTNEDVLSRFLVTFAGVAFPNLRILELKGSYLAAGGLWTNLPANTFGRLSKTFLSITVLSIRKKPSCE</sequence>
<evidence type="ECO:0000313" key="3">
    <source>
        <dbReference type="Proteomes" id="UP000076727"/>
    </source>
</evidence>
<dbReference type="InterPro" id="IPR001810">
    <property type="entry name" value="F-box_dom"/>
</dbReference>
<dbReference type="EMBL" id="KV429224">
    <property type="protein sequence ID" value="KZT63184.1"/>
    <property type="molecule type" value="Genomic_DNA"/>
</dbReference>
<evidence type="ECO:0000259" key="1">
    <source>
        <dbReference type="Pfam" id="PF00646"/>
    </source>
</evidence>
<protein>
    <recommendedName>
        <fullName evidence="1">F-box domain-containing protein</fullName>
    </recommendedName>
</protein>
<keyword evidence="3" id="KW-1185">Reference proteome</keyword>
<dbReference type="Pfam" id="PF00646">
    <property type="entry name" value="F-box"/>
    <property type="match status" value="1"/>
</dbReference>
<dbReference type="Proteomes" id="UP000076727">
    <property type="component" value="Unassembled WGS sequence"/>
</dbReference>
<organism evidence="2 3">
    <name type="scientific">Daedalea quercina L-15889</name>
    <dbReference type="NCBI Taxonomy" id="1314783"/>
    <lineage>
        <taxon>Eukaryota</taxon>
        <taxon>Fungi</taxon>
        <taxon>Dikarya</taxon>
        <taxon>Basidiomycota</taxon>
        <taxon>Agaricomycotina</taxon>
        <taxon>Agaricomycetes</taxon>
        <taxon>Polyporales</taxon>
        <taxon>Fomitopsis</taxon>
    </lineage>
</organism>